<dbReference type="GeneID" id="63848715"/>
<accession>A0A9P4LBQ2</accession>
<evidence type="ECO:0000313" key="2">
    <source>
        <dbReference type="EMBL" id="KAF1849846.1"/>
    </source>
</evidence>
<reference evidence="2" key="1">
    <citation type="submission" date="2020-01" db="EMBL/GenBank/DDBJ databases">
        <authorList>
            <consortium name="DOE Joint Genome Institute"/>
            <person name="Haridas S."/>
            <person name="Albert R."/>
            <person name="Binder M."/>
            <person name="Bloem J."/>
            <person name="Labutti K."/>
            <person name="Salamov A."/>
            <person name="Andreopoulos B."/>
            <person name="Baker S.E."/>
            <person name="Barry K."/>
            <person name="Bills G."/>
            <person name="Bluhm B.H."/>
            <person name="Cannon C."/>
            <person name="Castanera R."/>
            <person name="Culley D.E."/>
            <person name="Daum C."/>
            <person name="Ezra D."/>
            <person name="Gonzalez J.B."/>
            <person name="Henrissat B."/>
            <person name="Kuo A."/>
            <person name="Liang C."/>
            <person name="Lipzen A."/>
            <person name="Lutzoni F."/>
            <person name="Magnuson J."/>
            <person name="Mondo S."/>
            <person name="Nolan M."/>
            <person name="Ohm R."/>
            <person name="Pangilinan J."/>
            <person name="Park H.-J."/>
            <person name="Ramirez L."/>
            <person name="Alfaro M."/>
            <person name="Sun H."/>
            <person name="Tritt A."/>
            <person name="Yoshinaga Y."/>
            <person name="Zwiers L.-H."/>
            <person name="Turgeon B.G."/>
            <person name="Goodwin S.B."/>
            <person name="Spatafora J.W."/>
            <person name="Crous P.W."/>
            <person name="Grigoriev I.V."/>
        </authorList>
    </citation>
    <scope>NUCLEOTIDE SEQUENCE</scope>
    <source>
        <strain evidence="2">CBS 394.84</strain>
    </source>
</reference>
<sequence>MPRPMTPVTASRYDSCAPSGPMQQKAHAVGTPLNTAVCMTARRAHTQKRTRPLQREACTPPPPSLAPVHHLDACKGQRSALCSSHADGLGSPVATVNAFNQSGAALPHSCTASGSSTGPMLQCSKDPKPLAAALQAARQIPRACKGKTQPMAARAPYRALGCHFPRQGTSIFTTWGVCTSPIQTPIKTHGPCSSCDVLGILQLTTPT</sequence>
<dbReference type="RefSeq" id="XP_040792409.1">
    <property type="nucleotide sequence ID" value="XM_040931463.1"/>
</dbReference>
<gene>
    <name evidence="2" type="ORF">K460DRAFT_349989</name>
</gene>
<dbReference type="Proteomes" id="UP000800039">
    <property type="component" value="Unassembled WGS sequence"/>
</dbReference>
<feature type="region of interest" description="Disordered" evidence="1">
    <location>
        <begin position="1"/>
        <end position="28"/>
    </location>
</feature>
<comment type="caution">
    <text evidence="2">The sequence shown here is derived from an EMBL/GenBank/DDBJ whole genome shotgun (WGS) entry which is preliminary data.</text>
</comment>
<evidence type="ECO:0000256" key="1">
    <source>
        <dbReference type="SAM" id="MobiDB-lite"/>
    </source>
</evidence>
<evidence type="ECO:0000313" key="3">
    <source>
        <dbReference type="Proteomes" id="UP000800039"/>
    </source>
</evidence>
<keyword evidence="3" id="KW-1185">Reference proteome</keyword>
<proteinExistence type="predicted"/>
<protein>
    <submittedName>
        <fullName evidence="2">Uncharacterized protein</fullName>
    </submittedName>
</protein>
<organism evidence="2 3">
    <name type="scientific">Cucurbitaria berberidis CBS 394.84</name>
    <dbReference type="NCBI Taxonomy" id="1168544"/>
    <lineage>
        <taxon>Eukaryota</taxon>
        <taxon>Fungi</taxon>
        <taxon>Dikarya</taxon>
        <taxon>Ascomycota</taxon>
        <taxon>Pezizomycotina</taxon>
        <taxon>Dothideomycetes</taxon>
        <taxon>Pleosporomycetidae</taxon>
        <taxon>Pleosporales</taxon>
        <taxon>Pleosporineae</taxon>
        <taxon>Cucurbitariaceae</taxon>
        <taxon>Cucurbitaria</taxon>
    </lineage>
</organism>
<dbReference type="EMBL" id="ML976614">
    <property type="protein sequence ID" value="KAF1849846.1"/>
    <property type="molecule type" value="Genomic_DNA"/>
</dbReference>
<dbReference type="AlphaFoldDB" id="A0A9P4LBQ2"/>
<name>A0A9P4LBQ2_9PLEO</name>